<organism evidence="1 2">
    <name type="scientific">Negativicoccus succinicivorans</name>
    <dbReference type="NCBI Taxonomy" id="620903"/>
    <lineage>
        <taxon>Bacteria</taxon>
        <taxon>Bacillati</taxon>
        <taxon>Bacillota</taxon>
        <taxon>Negativicutes</taxon>
        <taxon>Veillonellales</taxon>
        <taxon>Veillonellaceae</taxon>
        <taxon>Negativicoccus</taxon>
    </lineage>
</organism>
<dbReference type="GeneID" id="93485933"/>
<sequence>MEQAANWKQFANTPNGEQQVRELGWGDEITQDSNNFDPFENGIYMFTVKEYEKTRTRGNEKFPPCNMAKLTLELSDGQRNVRAFDNLVLRNDLEWKIGQFFLSLGMKKENERARIDFDGAIGKSGYVKVEKKAYTNRDGQTRWRNEITRYLAPNDKELLAFVKAAADNTNPPF</sequence>
<dbReference type="OrthoDB" id="1645191at2"/>
<gene>
    <name evidence="1" type="ORF">HNR45_000664</name>
</gene>
<dbReference type="RefSeq" id="WP_159822566.1">
    <property type="nucleotide sequence ID" value="NZ_CABWNB010000002.1"/>
</dbReference>
<evidence type="ECO:0000313" key="2">
    <source>
        <dbReference type="Proteomes" id="UP000591941"/>
    </source>
</evidence>
<dbReference type="Proteomes" id="UP000591941">
    <property type="component" value="Unassembled WGS sequence"/>
</dbReference>
<proteinExistence type="predicted"/>
<protein>
    <recommendedName>
        <fullName evidence="3">DUF669 domain-containing protein</fullName>
    </recommendedName>
</protein>
<evidence type="ECO:0008006" key="3">
    <source>
        <dbReference type="Google" id="ProtNLM"/>
    </source>
</evidence>
<dbReference type="EMBL" id="JACHHI010000003">
    <property type="protein sequence ID" value="MBB6477631.1"/>
    <property type="molecule type" value="Genomic_DNA"/>
</dbReference>
<reference evidence="1 2" key="1">
    <citation type="submission" date="2020-08" db="EMBL/GenBank/DDBJ databases">
        <title>Genomic Encyclopedia of Type Strains, Phase IV (KMG-IV): sequencing the most valuable type-strain genomes for metagenomic binning, comparative biology and taxonomic classification.</title>
        <authorList>
            <person name="Goeker M."/>
        </authorList>
    </citation>
    <scope>NUCLEOTIDE SEQUENCE [LARGE SCALE GENOMIC DNA]</scope>
    <source>
        <strain evidence="1 2">DSM 21255</strain>
    </source>
</reference>
<evidence type="ECO:0000313" key="1">
    <source>
        <dbReference type="EMBL" id="MBB6477631.1"/>
    </source>
</evidence>
<dbReference type="AlphaFoldDB" id="A0A841R2M5"/>
<accession>A0A841R2M5</accession>
<name>A0A841R2M5_9FIRM</name>
<keyword evidence="2" id="KW-1185">Reference proteome</keyword>
<comment type="caution">
    <text evidence="1">The sequence shown here is derived from an EMBL/GenBank/DDBJ whole genome shotgun (WGS) entry which is preliminary data.</text>
</comment>